<dbReference type="EMBL" id="JABEMD010000002">
    <property type="protein sequence ID" value="NNH09683.1"/>
    <property type="molecule type" value="Genomic_DNA"/>
</dbReference>
<dbReference type="RefSeq" id="WP_053821156.1">
    <property type="nucleotide sequence ID" value="NZ_BAAAEB010000007.1"/>
</dbReference>
<protein>
    <submittedName>
        <fullName evidence="1">Type II toxin-antitoxin system RelE/ParE family toxin</fullName>
    </submittedName>
</protein>
<dbReference type="Proteomes" id="UP001056648">
    <property type="component" value="Chromosome 2"/>
</dbReference>
<dbReference type="EMBL" id="CP098736">
    <property type="protein sequence ID" value="USE79611.1"/>
    <property type="molecule type" value="Genomic_DNA"/>
</dbReference>
<keyword evidence="4" id="KW-1185">Reference proteome</keyword>
<evidence type="ECO:0000313" key="4">
    <source>
        <dbReference type="Proteomes" id="UP001056648"/>
    </source>
</evidence>
<dbReference type="Proteomes" id="UP000542973">
    <property type="component" value="Unassembled WGS sequence"/>
</dbReference>
<dbReference type="GeneID" id="70689221"/>
<name>A0A6N1BY46_9BURK</name>
<sequence>MSSYWIEHYLTPEGRKDPYIDWLKHLRDPKARVAIIRRVARMEHGNFGDCRYCREGVWELRIDVGPGYRVYYALFSHRLVLLLCGGDKRNQQTDIDRAVAFWQDWQQRGDDEKQTP</sequence>
<dbReference type="AlphaFoldDB" id="A0A6N1BY46"/>
<proteinExistence type="predicted"/>
<dbReference type="Pfam" id="PF05973">
    <property type="entry name" value="Gp49"/>
    <property type="match status" value="1"/>
</dbReference>
<dbReference type="InterPro" id="IPR009241">
    <property type="entry name" value="HigB-like"/>
</dbReference>
<evidence type="ECO:0000313" key="3">
    <source>
        <dbReference type="Proteomes" id="UP000542973"/>
    </source>
</evidence>
<gene>
    <name evidence="1" type="ORF">HLB16_02155</name>
    <name evidence="2" type="ORF">NDR89_23810</name>
</gene>
<evidence type="ECO:0000313" key="2">
    <source>
        <dbReference type="EMBL" id="USE79611.1"/>
    </source>
</evidence>
<reference evidence="1 3" key="1">
    <citation type="submission" date="2020-05" db="EMBL/GenBank/DDBJ databases">
        <title>MicrobeNet Type strains.</title>
        <authorList>
            <person name="Nicholson A.C."/>
        </authorList>
    </citation>
    <scope>NUCLEOTIDE SEQUENCE [LARGE SCALE GENOMIC DNA]</scope>
    <source>
        <strain evidence="1 3">ATCC 700815</strain>
    </source>
</reference>
<reference evidence="2" key="2">
    <citation type="submission" date="2022-06" db="EMBL/GenBank/DDBJ databases">
        <title>Complete genome sequence and characterization of Cupriavidus gilardii QJ1 isolated from contaminating cells.</title>
        <authorList>
            <person name="Qi J."/>
        </authorList>
    </citation>
    <scope>NUCLEOTIDE SEQUENCE</scope>
    <source>
        <strain evidence="2">QJ1</strain>
    </source>
</reference>
<dbReference type="PANTHER" id="PTHR41791">
    <property type="entry name" value="SSL7039 PROTEIN"/>
    <property type="match status" value="1"/>
</dbReference>
<dbReference type="PIRSF" id="PIRSF028744">
    <property type="entry name" value="Addict_mod_HI1419"/>
    <property type="match status" value="1"/>
</dbReference>
<accession>A0A6N1BY46</accession>
<dbReference type="InterPro" id="IPR014056">
    <property type="entry name" value="TypeIITA-like_toxin_pred"/>
</dbReference>
<dbReference type="NCBIfam" id="TIGR02683">
    <property type="entry name" value="upstrm_HI1419"/>
    <property type="match status" value="1"/>
</dbReference>
<evidence type="ECO:0000313" key="1">
    <source>
        <dbReference type="EMBL" id="NNH09683.1"/>
    </source>
</evidence>
<dbReference type="PANTHER" id="PTHR41791:SF1">
    <property type="entry name" value="SSL7039 PROTEIN"/>
    <property type="match status" value="1"/>
</dbReference>
<organism evidence="1 3">
    <name type="scientific">Cupriavidus gilardii</name>
    <dbReference type="NCBI Taxonomy" id="82541"/>
    <lineage>
        <taxon>Bacteria</taxon>
        <taxon>Pseudomonadati</taxon>
        <taxon>Pseudomonadota</taxon>
        <taxon>Betaproteobacteria</taxon>
        <taxon>Burkholderiales</taxon>
        <taxon>Burkholderiaceae</taxon>
        <taxon>Cupriavidus</taxon>
    </lineage>
</organism>